<comment type="subunit">
    <text evidence="2">Interacts with the CDC2 protein kinase to form a serine/threonine kinase holoenzyme complex also known as maturation promoting factor (MPF). The cyclin subunit imparts substrate specificity to the complex.</text>
</comment>
<sequence>MAPSFDGSVPSLLCAEEDSSVFDDNNCNGVVGEFDTTSQYHWNHRNIYNNLPSDDGDGLPLQSEACVISIIEKECQHMPSVHYLGRLQNGDLDVGARKGAIDWIGKVQAHYDFGHLCAYLAINYLDRFLSAYELPKGKPWMMQLLAVACLSLAAKLEETEVPLSLDLQMGDAKYIFEARTIQRMELLVLHTLKWRMQAVSPYSFIDYFLHKIDDNRTQVRILLLRAVQLISCTIKGIEFLEFKPSEVAAAVAIAVGGEILTIDNEKAVSALTQYIEKERVLKCVKLIIELSMNDGLVKGAGGSVPSVPQSPIGVLDAAACLSYRSNDTTAGSCLNSSQNSPAAKRRKLDRPCEL</sequence>
<dbReference type="CDD" id="cd20544">
    <property type="entry name" value="CYCLIN_AtCycD-like_rpt2"/>
    <property type="match status" value="1"/>
</dbReference>
<comment type="similarity">
    <text evidence="1">Belongs to the cyclin family. Cyclin D subfamily.</text>
</comment>
<accession>A0A7J7D081</accession>
<comment type="caution">
    <text evidence="11">The sequence shown here is derived from an EMBL/GenBank/DDBJ whole genome shotgun (WGS) entry which is preliminary data.</text>
</comment>
<dbReference type="EMBL" id="JAAARO010000012">
    <property type="protein sequence ID" value="KAF5739772.1"/>
    <property type="molecule type" value="Genomic_DNA"/>
</dbReference>
<dbReference type="Pfam" id="PF00134">
    <property type="entry name" value="Cyclin_N"/>
    <property type="match status" value="1"/>
</dbReference>
<feature type="compositionally biased region" description="Polar residues" evidence="8">
    <location>
        <begin position="330"/>
        <end position="341"/>
    </location>
</feature>
<dbReference type="GO" id="GO:0051301">
    <property type="term" value="P:cell division"/>
    <property type="evidence" value="ECO:0007669"/>
    <property type="project" value="UniProtKB-KW"/>
</dbReference>
<dbReference type="SMART" id="SM00385">
    <property type="entry name" value="CYCLIN"/>
    <property type="match status" value="1"/>
</dbReference>
<evidence type="ECO:0000256" key="3">
    <source>
        <dbReference type="ARBA" id="ARBA00022618"/>
    </source>
</evidence>
<keyword evidence="4 7" id="KW-0195">Cyclin</keyword>
<evidence type="ECO:0000259" key="10">
    <source>
        <dbReference type="SMART" id="SM01332"/>
    </source>
</evidence>
<evidence type="ECO:0000259" key="9">
    <source>
        <dbReference type="SMART" id="SM00385"/>
    </source>
</evidence>
<dbReference type="Gene3D" id="1.10.472.10">
    <property type="entry name" value="Cyclin-like"/>
    <property type="match status" value="2"/>
</dbReference>
<dbReference type="FunFam" id="1.10.472.10:FF:000034">
    <property type="entry name" value="D2/4-type cyclin"/>
    <property type="match status" value="1"/>
</dbReference>
<evidence type="ECO:0000256" key="1">
    <source>
        <dbReference type="ARBA" id="ARBA00009065"/>
    </source>
</evidence>
<feature type="domain" description="Cyclin C-terminal" evidence="10">
    <location>
        <begin position="199"/>
        <end position="323"/>
    </location>
</feature>
<dbReference type="AlphaFoldDB" id="A0A7J7D081"/>
<feature type="domain" description="Cyclin-like" evidence="9">
    <location>
        <begin position="102"/>
        <end position="190"/>
    </location>
</feature>
<dbReference type="PANTHER" id="PTHR10177">
    <property type="entry name" value="CYCLINS"/>
    <property type="match status" value="1"/>
</dbReference>
<evidence type="ECO:0000313" key="11">
    <source>
        <dbReference type="EMBL" id="KAF5739772.1"/>
    </source>
</evidence>
<dbReference type="CDD" id="cd20543">
    <property type="entry name" value="CYCLIN_AtCycD-like_rpt1"/>
    <property type="match status" value="1"/>
</dbReference>
<dbReference type="InParanoid" id="A0A7J7D081"/>
<dbReference type="OrthoDB" id="5590282at2759"/>
<evidence type="ECO:0000256" key="8">
    <source>
        <dbReference type="SAM" id="MobiDB-lite"/>
    </source>
</evidence>
<evidence type="ECO:0000256" key="5">
    <source>
        <dbReference type="ARBA" id="ARBA00023306"/>
    </source>
</evidence>
<dbReference type="PROSITE" id="PS00292">
    <property type="entry name" value="CYCLINS"/>
    <property type="match status" value="1"/>
</dbReference>
<keyword evidence="3" id="KW-0132">Cell division</keyword>
<dbReference type="InterPro" id="IPR004367">
    <property type="entry name" value="Cyclin_C-dom"/>
</dbReference>
<evidence type="ECO:0000256" key="7">
    <source>
        <dbReference type="RuleBase" id="RU000383"/>
    </source>
</evidence>
<evidence type="ECO:0000256" key="6">
    <source>
        <dbReference type="ARBA" id="ARBA00032263"/>
    </source>
</evidence>
<dbReference type="SMART" id="SM01332">
    <property type="entry name" value="Cyclin_C"/>
    <property type="match status" value="1"/>
</dbReference>
<evidence type="ECO:0000256" key="2">
    <source>
        <dbReference type="ARBA" id="ARBA00011177"/>
    </source>
</evidence>
<name>A0A7J7D081_TRIWF</name>
<dbReference type="FunFam" id="1.10.472.10:FF:000040">
    <property type="entry name" value="D6-type cyclin"/>
    <property type="match status" value="1"/>
</dbReference>
<dbReference type="InterPro" id="IPR036915">
    <property type="entry name" value="Cyclin-like_sf"/>
</dbReference>
<dbReference type="FunCoup" id="A0A7J7D081">
    <property type="interactions" value="944"/>
</dbReference>
<gene>
    <name evidence="11" type="ORF">HS088_TW12G00982</name>
</gene>
<dbReference type="SUPFAM" id="SSF47954">
    <property type="entry name" value="Cyclin-like"/>
    <property type="match status" value="2"/>
</dbReference>
<feature type="region of interest" description="Disordered" evidence="8">
    <location>
        <begin position="330"/>
        <end position="354"/>
    </location>
</feature>
<dbReference type="Proteomes" id="UP000593562">
    <property type="component" value="Unassembled WGS sequence"/>
</dbReference>
<evidence type="ECO:0000256" key="4">
    <source>
        <dbReference type="ARBA" id="ARBA00023127"/>
    </source>
</evidence>
<dbReference type="InterPro" id="IPR013763">
    <property type="entry name" value="Cyclin-like_dom"/>
</dbReference>
<evidence type="ECO:0000313" key="12">
    <source>
        <dbReference type="Proteomes" id="UP000593562"/>
    </source>
</evidence>
<protein>
    <recommendedName>
        <fullName evidence="6">B-like cyclin</fullName>
    </recommendedName>
</protein>
<dbReference type="InterPro" id="IPR048258">
    <property type="entry name" value="Cyclins_cyclin-box"/>
</dbReference>
<dbReference type="InterPro" id="IPR006671">
    <property type="entry name" value="Cyclin_N"/>
</dbReference>
<reference evidence="11 12" key="1">
    <citation type="journal article" date="2020" name="Nat. Commun.">
        <title>Genome of Tripterygium wilfordii and identification of cytochrome P450 involved in triptolide biosynthesis.</title>
        <authorList>
            <person name="Tu L."/>
            <person name="Su P."/>
            <person name="Zhang Z."/>
            <person name="Gao L."/>
            <person name="Wang J."/>
            <person name="Hu T."/>
            <person name="Zhou J."/>
            <person name="Zhang Y."/>
            <person name="Zhao Y."/>
            <person name="Liu Y."/>
            <person name="Song Y."/>
            <person name="Tong Y."/>
            <person name="Lu Y."/>
            <person name="Yang J."/>
            <person name="Xu C."/>
            <person name="Jia M."/>
            <person name="Peters R.J."/>
            <person name="Huang L."/>
            <person name="Gao W."/>
        </authorList>
    </citation>
    <scope>NUCLEOTIDE SEQUENCE [LARGE SCALE GENOMIC DNA]</scope>
    <source>
        <strain evidence="12">cv. XIE 37</strain>
        <tissue evidence="11">Leaf</tissue>
    </source>
</reference>
<keyword evidence="5" id="KW-0131">Cell cycle</keyword>
<organism evidence="11 12">
    <name type="scientific">Tripterygium wilfordii</name>
    <name type="common">Thunder God vine</name>
    <dbReference type="NCBI Taxonomy" id="458696"/>
    <lineage>
        <taxon>Eukaryota</taxon>
        <taxon>Viridiplantae</taxon>
        <taxon>Streptophyta</taxon>
        <taxon>Embryophyta</taxon>
        <taxon>Tracheophyta</taxon>
        <taxon>Spermatophyta</taxon>
        <taxon>Magnoliopsida</taxon>
        <taxon>eudicotyledons</taxon>
        <taxon>Gunneridae</taxon>
        <taxon>Pentapetalae</taxon>
        <taxon>rosids</taxon>
        <taxon>fabids</taxon>
        <taxon>Celastrales</taxon>
        <taxon>Celastraceae</taxon>
        <taxon>Tripterygium</taxon>
    </lineage>
</organism>
<dbReference type="Pfam" id="PF02984">
    <property type="entry name" value="Cyclin_C"/>
    <property type="match status" value="1"/>
</dbReference>
<proteinExistence type="inferred from homology"/>
<keyword evidence="12" id="KW-1185">Reference proteome</keyword>
<dbReference type="InterPro" id="IPR039361">
    <property type="entry name" value="Cyclin"/>
</dbReference>